<dbReference type="GO" id="GO:0016192">
    <property type="term" value="P:vesicle-mediated transport"/>
    <property type="evidence" value="ECO:0007669"/>
    <property type="project" value="InterPro"/>
</dbReference>
<dbReference type="eggNOG" id="KOG2622">
    <property type="taxonomic scope" value="Eukaryota"/>
</dbReference>
<feature type="region of interest" description="Disordered" evidence="2">
    <location>
        <begin position="478"/>
        <end position="509"/>
    </location>
</feature>
<feature type="compositionally biased region" description="Pro residues" evidence="2">
    <location>
        <begin position="793"/>
        <end position="805"/>
    </location>
</feature>
<dbReference type="HOGENOM" id="CLU_009628_0_0_1"/>
<feature type="region of interest" description="Disordered" evidence="2">
    <location>
        <begin position="47"/>
        <end position="74"/>
    </location>
</feature>
<accession>W2SE77</accession>
<feature type="compositionally biased region" description="Acidic residues" evidence="2">
    <location>
        <begin position="491"/>
        <end position="507"/>
    </location>
</feature>
<reference evidence="4 5" key="1">
    <citation type="submission" date="2013-03" db="EMBL/GenBank/DDBJ databases">
        <title>The Genome Sequence of Phialophora europaea CBS 101466.</title>
        <authorList>
            <consortium name="The Broad Institute Genomics Platform"/>
            <person name="Cuomo C."/>
            <person name="de Hoog S."/>
            <person name="Gorbushina A."/>
            <person name="Walker B."/>
            <person name="Young S.K."/>
            <person name="Zeng Q."/>
            <person name="Gargeya S."/>
            <person name="Fitzgerald M."/>
            <person name="Haas B."/>
            <person name="Abouelleil A."/>
            <person name="Allen A.W."/>
            <person name="Alvarado L."/>
            <person name="Arachchi H.M."/>
            <person name="Berlin A.M."/>
            <person name="Chapman S.B."/>
            <person name="Gainer-Dewar J."/>
            <person name="Goldberg J."/>
            <person name="Griggs A."/>
            <person name="Gujja S."/>
            <person name="Hansen M."/>
            <person name="Howarth C."/>
            <person name="Imamovic A."/>
            <person name="Ireland A."/>
            <person name="Larimer J."/>
            <person name="McCowan C."/>
            <person name="Murphy C."/>
            <person name="Pearson M."/>
            <person name="Poon T.W."/>
            <person name="Priest M."/>
            <person name="Roberts A."/>
            <person name="Saif S."/>
            <person name="Shea T."/>
            <person name="Sisk P."/>
            <person name="Sykes S."/>
            <person name="Wortman J."/>
            <person name="Nusbaum C."/>
            <person name="Birren B."/>
        </authorList>
    </citation>
    <scope>NUCLEOTIDE SEQUENCE [LARGE SCALE GENOMIC DNA]</scope>
    <source>
        <strain evidence="4 5">CBS 101466</strain>
    </source>
</reference>
<keyword evidence="5" id="KW-1185">Reference proteome</keyword>
<protein>
    <recommendedName>
        <fullName evidence="3">CCZ1/INTU/HSP4 first Longin domain-containing protein</fullName>
    </recommendedName>
</protein>
<feature type="compositionally biased region" description="Polar residues" evidence="2">
    <location>
        <begin position="422"/>
        <end position="434"/>
    </location>
</feature>
<feature type="region of interest" description="Disordered" evidence="2">
    <location>
        <begin position="328"/>
        <end position="434"/>
    </location>
</feature>
<dbReference type="OrthoDB" id="240546at2759"/>
<dbReference type="InterPro" id="IPR013176">
    <property type="entry name" value="Ccz1"/>
</dbReference>
<proteinExistence type="inferred from homology"/>
<dbReference type="VEuPathDB" id="FungiDB:HMPREF1541_01099"/>
<dbReference type="InParanoid" id="W2SE77"/>
<feature type="domain" description="CCZ1/INTU/HSP4 first Longin" evidence="3">
    <location>
        <begin position="15"/>
        <end position="150"/>
    </location>
</feature>
<evidence type="ECO:0000256" key="2">
    <source>
        <dbReference type="SAM" id="MobiDB-lite"/>
    </source>
</evidence>
<dbReference type="EMBL" id="KB822711">
    <property type="protein sequence ID" value="ETN46910.1"/>
    <property type="molecule type" value="Genomic_DNA"/>
</dbReference>
<gene>
    <name evidence="4" type="ORF">HMPREF1541_01099</name>
</gene>
<comment type="similarity">
    <text evidence="1">Belongs to the CCZ1 family.</text>
</comment>
<feature type="compositionally biased region" description="Basic residues" evidence="2">
    <location>
        <begin position="370"/>
        <end position="382"/>
    </location>
</feature>
<dbReference type="GeneID" id="19968438"/>
<feature type="compositionally biased region" description="Basic and acidic residues" evidence="2">
    <location>
        <begin position="347"/>
        <end position="358"/>
    </location>
</feature>
<dbReference type="PANTHER" id="PTHR13056:SF0">
    <property type="entry name" value="VACUOLAR FUSION PROTEIN CCZ1 HOMOLOG-RELATED"/>
    <property type="match status" value="1"/>
</dbReference>
<evidence type="ECO:0000256" key="1">
    <source>
        <dbReference type="ARBA" id="ARBA00005352"/>
    </source>
</evidence>
<dbReference type="Pfam" id="PF19031">
    <property type="entry name" value="Intu_longin_1"/>
    <property type="match status" value="1"/>
</dbReference>
<dbReference type="AlphaFoldDB" id="W2SE77"/>
<feature type="compositionally biased region" description="Basic and acidic residues" evidence="2">
    <location>
        <begin position="410"/>
        <end position="421"/>
    </location>
</feature>
<feature type="compositionally biased region" description="Basic and acidic residues" evidence="2">
    <location>
        <begin position="63"/>
        <end position="74"/>
    </location>
</feature>
<organism evidence="4 5">
    <name type="scientific">Cyphellophora europaea (strain CBS 101466)</name>
    <name type="common">Phialophora europaea</name>
    <dbReference type="NCBI Taxonomy" id="1220924"/>
    <lineage>
        <taxon>Eukaryota</taxon>
        <taxon>Fungi</taxon>
        <taxon>Dikarya</taxon>
        <taxon>Ascomycota</taxon>
        <taxon>Pezizomycotina</taxon>
        <taxon>Eurotiomycetes</taxon>
        <taxon>Chaetothyriomycetidae</taxon>
        <taxon>Chaetothyriales</taxon>
        <taxon>Cyphellophoraceae</taxon>
        <taxon>Cyphellophora</taxon>
    </lineage>
</organism>
<dbReference type="GO" id="GO:0035658">
    <property type="term" value="C:Mon1-Ccz1 complex"/>
    <property type="evidence" value="ECO:0007669"/>
    <property type="project" value="InterPro"/>
</dbReference>
<evidence type="ECO:0000313" key="5">
    <source>
        <dbReference type="Proteomes" id="UP000030752"/>
    </source>
</evidence>
<evidence type="ECO:0000259" key="3">
    <source>
        <dbReference type="Pfam" id="PF19031"/>
    </source>
</evidence>
<evidence type="ECO:0000313" key="4">
    <source>
        <dbReference type="EMBL" id="ETN46910.1"/>
    </source>
</evidence>
<sequence length="893" mass="99064">MSSTNTQRTVVPAQLNYLTIYNPAFGDTDETAYEQIFYYFSREEAERRSHGQPESQTRINAGSKERTQEEEKNDRLRQVGLARGMVEFANNFSGVSPVESVETEKSRIILRQLEDGWWILASIHLTQLPGLRSQKTPTEQTIEYSAREVAPATLLLSQLVQAHSIFLLHHAGSLNELHSRLGRPTFCAMLDRYWTMFCRNWDVLLHGNPAVDVFNATKLAGGGEIGVGVGEEDWGSGEREVLEDFVNRTEGLVELVVGRYGDPPLEPLKDVTTGKDGEVKEVNPWLGTGDDPRASDGVIFSGMGKLSRRSLATVSQWMATIFKYGNEAYGIGENPSSRPRQRRRGGKHDQSRRQRENGGVHAPQDQSTRSRVKLPRKKRPGTRKMSEDHPPPPGIPAPLVSTVEQSLTDATKKVQHGDDNTKSSGTDQTSQEGTASFFDSDTMVKYLKLGYGSSWTLNPKGFAGKTETAEPEALIEEANEASDAPQKPLEEVEPNPEGSEDEEETEEPFVQRLEQSIGSFLLGLSGDLENTEFEADAMDETNEMASDAIRNTQRIFMRTITVQLRDRRRSRSPSTITHSSDSHEKLQVAVYTHQPFIFVFLFELHTASLSMPSSYRAIHHRLGPLQKPLLRSTDPRRIPERMAEVIGEKADQLGSSGIYDLVYDTAKLFVRTSVPNIPVPGSLAAEGIMGSTQVSSSGDGSRTVSGAWYTLGIPIGPSTPTSQYRTEDGTRLLKSEWTRVESLNVHTQILNTHMATRRGQGGVGEIERTVKTSRGWWVVWMRVPMSMSTKSPTPSPSPSPSPSPWPYQSEGDERSQHRRNNRGGENEAFLIRKTIEANNAAGPREKSGTWLRRDVRDMSGGSTTGVATSARSVVEGVGVDPRRWIEGLVKLSS</sequence>
<dbReference type="RefSeq" id="XP_008711622.1">
    <property type="nucleotide sequence ID" value="XM_008713400.1"/>
</dbReference>
<dbReference type="STRING" id="1220924.W2SE77"/>
<dbReference type="Proteomes" id="UP000030752">
    <property type="component" value="Unassembled WGS sequence"/>
</dbReference>
<feature type="region of interest" description="Disordered" evidence="2">
    <location>
        <begin position="787"/>
        <end position="828"/>
    </location>
</feature>
<name>W2SE77_CYPE1</name>
<dbReference type="InterPro" id="IPR043987">
    <property type="entry name" value="CCZ1/INTU/HSP4_longin_1"/>
</dbReference>
<dbReference type="PANTHER" id="PTHR13056">
    <property type="entry name" value="VACUOLAR FUSION PROTEIN CCZ1 HOMOLOG-RELATED"/>
    <property type="match status" value="1"/>
</dbReference>